<evidence type="ECO:0000256" key="1">
    <source>
        <dbReference type="ARBA" id="ARBA00022723"/>
    </source>
</evidence>
<evidence type="ECO:0000259" key="6">
    <source>
        <dbReference type="PROSITE" id="PS50865"/>
    </source>
</evidence>
<reference evidence="8" key="2">
    <citation type="submission" date="2015-01" db="EMBL/GenBank/DDBJ databases">
        <title>Evolutionary Origins and Diversification of the Mycorrhizal Mutualists.</title>
        <authorList>
            <consortium name="DOE Joint Genome Institute"/>
            <consortium name="Mycorrhizal Genomics Consortium"/>
            <person name="Kohler A."/>
            <person name="Kuo A."/>
            <person name="Nagy L.G."/>
            <person name="Floudas D."/>
            <person name="Copeland A."/>
            <person name="Barry K.W."/>
            <person name="Cichocki N."/>
            <person name="Veneault-Fourrey C."/>
            <person name="LaButti K."/>
            <person name="Lindquist E.A."/>
            <person name="Lipzen A."/>
            <person name="Lundell T."/>
            <person name="Morin E."/>
            <person name="Murat C."/>
            <person name="Riley R."/>
            <person name="Ohm R."/>
            <person name="Sun H."/>
            <person name="Tunlid A."/>
            <person name="Henrissat B."/>
            <person name="Grigoriev I.V."/>
            <person name="Hibbett D.S."/>
            <person name="Martin F."/>
        </authorList>
    </citation>
    <scope>NUCLEOTIDE SEQUENCE [LARGE SCALE GENOMIC DNA]</scope>
    <source>
        <strain evidence="8">F 1598</strain>
    </source>
</reference>
<accession>A0A0C3G608</accession>
<protein>
    <recommendedName>
        <fullName evidence="6">MYND-type domain-containing protein</fullName>
    </recommendedName>
</protein>
<proteinExistence type="predicted"/>
<evidence type="ECO:0000313" key="8">
    <source>
        <dbReference type="Proteomes" id="UP000054166"/>
    </source>
</evidence>
<evidence type="ECO:0000256" key="2">
    <source>
        <dbReference type="ARBA" id="ARBA00022771"/>
    </source>
</evidence>
<dbReference type="InterPro" id="IPR002893">
    <property type="entry name" value="Znf_MYND"/>
</dbReference>
<dbReference type="Proteomes" id="UP000054166">
    <property type="component" value="Unassembled WGS sequence"/>
</dbReference>
<keyword evidence="8" id="KW-1185">Reference proteome</keyword>
<evidence type="ECO:0000313" key="7">
    <source>
        <dbReference type="EMBL" id="KIM91650.1"/>
    </source>
</evidence>
<feature type="domain" description="MYND-type" evidence="6">
    <location>
        <begin position="283"/>
        <end position="329"/>
    </location>
</feature>
<dbReference type="GO" id="GO:0008270">
    <property type="term" value="F:zinc ion binding"/>
    <property type="evidence" value="ECO:0007669"/>
    <property type="project" value="UniProtKB-KW"/>
</dbReference>
<dbReference type="HOGENOM" id="CLU_481557_0_0_1"/>
<evidence type="ECO:0000256" key="5">
    <source>
        <dbReference type="SAM" id="MobiDB-lite"/>
    </source>
</evidence>
<name>A0A0C3G608_PILCF</name>
<dbReference type="SUPFAM" id="SSF144232">
    <property type="entry name" value="HIT/MYND zinc finger-like"/>
    <property type="match status" value="1"/>
</dbReference>
<keyword evidence="1" id="KW-0479">Metal-binding</keyword>
<reference evidence="7 8" key="1">
    <citation type="submission" date="2014-04" db="EMBL/GenBank/DDBJ databases">
        <authorList>
            <consortium name="DOE Joint Genome Institute"/>
            <person name="Kuo A."/>
            <person name="Tarkka M."/>
            <person name="Buscot F."/>
            <person name="Kohler A."/>
            <person name="Nagy L.G."/>
            <person name="Floudas D."/>
            <person name="Copeland A."/>
            <person name="Barry K.W."/>
            <person name="Cichocki N."/>
            <person name="Veneault-Fourrey C."/>
            <person name="LaButti K."/>
            <person name="Lindquist E.A."/>
            <person name="Lipzen A."/>
            <person name="Lundell T."/>
            <person name="Morin E."/>
            <person name="Murat C."/>
            <person name="Sun H."/>
            <person name="Tunlid A."/>
            <person name="Henrissat B."/>
            <person name="Grigoriev I.V."/>
            <person name="Hibbett D.S."/>
            <person name="Martin F."/>
            <person name="Nordberg H.P."/>
            <person name="Cantor M.N."/>
            <person name="Hua S.X."/>
        </authorList>
    </citation>
    <scope>NUCLEOTIDE SEQUENCE [LARGE SCALE GENOMIC DNA]</scope>
    <source>
        <strain evidence="7 8">F 1598</strain>
    </source>
</reference>
<dbReference type="PROSITE" id="PS50865">
    <property type="entry name" value="ZF_MYND_2"/>
    <property type="match status" value="1"/>
</dbReference>
<dbReference type="AlphaFoldDB" id="A0A0C3G608"/>
<keyword evidence="3" id="KW-0862">Zinc</keyword>
<dbReference type="Pfam" id="PF01753">
    <property type="entry name" value="zf-MYND"/>
    <property type="match status" value="1"/>
</dbReference>
<organism evidence="7 8">
    <name type="scientific">Piloderma croceum (strain F 1598)</name>
    <dbReference type="NCBI Taxonomy" id="765440"/>
    <lineage>
        <taxon>Eukaryota</taxon>
        <taxon>Fungi</taxon>
        <taxon>Dikarya</taxon>
        <taxon>Basidiomycota</taxon>
        <taxon>Agaricomycotina</taxon>
        <taxon>Agaricomycetes</taxon>
        <taxon>Agaricomycetidae</taxon>
        <taxon>Atheliales</taxon>
        <taxon>Atheliaceae</taxon>
        <taxon>Piloderma</taxon>
    </lineage>
</organism>
<feature type="compositionally biased region" description="Polar residues" evidence="5">
    <location>
        <begin position="1"/>
        <end position="11"/>
    </location>
</feature>
<evidence type="ECO:0000256" key="4">
    <source>
        <dbReference type="PROSITE-ProRule" id="PRU00134"/>
    </source>
</evidence>
<dbReference type="OrthoDB" id="2975457at2759"/>
<feature type="region of interest" description="Disordered" evidence="5">
    <location>
        <begin position="542"/>
        <end position="566"/>
    </location>
</feature>
<keyword evidence="2 4" id="KW-0863">Zinc-finger</keyword>
<dbReference type="Gene3D" id="6.10.140.2220">
    <property type="match status" value="1"/>
</dbReference>
<dbReference type="InParanoid" id="A0A0C3G608"/>
<feature type="region of interest" description="Disordered" evidence="5">
    <location>
        <begin position="1"/>
        <end position="29"/>
    </location>
</feature>
<dbReference type="EMBL" id="KN832971">
    <property type="protein sequence ID" value="KIM91650.1"/>
    <property type="molecule type" value="Genomic_DNA"/>
</dbReference>
<evidence type="ECO:0000256" key="3">
    <source>
        <dbReference type="ARBA" id="ARBA00022833"/>
    </source>
</evidence>
<sequence length="566" mass="63726">MPPRSRTSNASPKLPWDLPGADLPDSQTDTKKWLAVTDELCKRRFDPSQPLPYDHHRGQTDAQFAGTLNEDVLQEIIGARRLTCSAQLQLSGTITRMFTELDFEEKWLALGEDGQEKYLLLAFKTHESGPAEGFALHGLEKLNCPEVCRDELMKDGGRGYLDLLKTFLLDNNDEQPTQPFLIPSARFDAIIGWVDDENSPNLKAWLSLRRLLRTRYIASFCGIVIAEYKGQRTTKIEFAHEHTKTKEVLAGIKPVVDYVVGESDSKRWVKEQAAHRKEMKLFCDNCLKIEDKKDGKMPICVRCKAIGREVRYCSKECQRAAWKNHKRECGKNFDVNSVFQDVSPLNRGNTIPTRVDIPPAAPGYRRTPDLLRLIGFLNEFTQKDYVIVLPSPDPHGPELESISLDELRGAAIFIIMRNRAMCSGDESALFYVYRVLQNFNTLPGAEAIMQTQLKKEYGQPFGRMLKALENGTSPAPPKVSPQDVDTAICFLKQLGRFQEELEDYVPGTEGKKTVQVGVGPKKDLTVVVQWPEDAMSPLVSVLPLAPGQPKKHPRKGQEPIGPNHSK</sequence>
<gene>
    <name evidence="7" type="ORF">PILCRDRAFT_57853</name>
</gene>